<dbReference type="EMBL" id="CP001854">
    <property type="protein sequence ID" value="ADB53893.1"/>
    <property type="molecule type" value="Genomic_DNA"/>
</dbReference>
<feature type="transmembrane region" description="Helical" evidence="8">
    <location>
        <begin position="515"/>
        <end position="536"/>
    </location>
</feature>
<feature type="transmembrane region" description="Helical" evidence="8">
    <location>
        <begin position="489"/>
        <end position="508"/>
    </location>
</feature>
<feature type="transmembrane region" description="Helical" evidence="8">
    <location>
        <begin position="425"/>
        <end position="443"/>
    </location>
</feature>
<accession>D3EZQ5</accession>
<dbReference type="PANTHER" id="PTHR33908">
    <property type="entry name" value="MANNOSYLTRANSFERASE YKCB-RELATED"/>
    <property type="match status" value="1"/>
</dbReference>
<feature type="transmembrane region" description="Helical" evidence="8">
    <location>
        <begin position="329"/>
        <end position="347"/>
    </location>
</feature>
<dbReference type="InterPro" id="IPR018674">
    <property type="entry name" value="DUF2142_membrane"/>
</dbReference>
<evidence type="ECO:0000313" key="9">
    <source>
        <dbReference type="EMBL" id="ADB53893.1"/>
    </source>
</evidence>
<evidence type="ECO:0000256" key="3">
    <source>
        <dbReference type="ARBA" id="ARBA00022676"/>
    </source>
</evidence>
<dbReference type="AlphaFoldDB" id="D3EZQ5"/>
<reference evidence="9 10" key="1">
    <citation type="journal article" date="2010" name="Stand. Genomic Sci.">
        <title>Complete genome sequence of Conexibacter woesei type strain (ID131577).</title>
        <authorList>
            <person name="Pukall R."/>
            <person name="Lapidus A."/>
            <person name="Glavina Del Rio T."/>
            <person name="Copeland A."/>
            <person name="Tice H."/>
            <person name="Cheng J.-F."/>
            <person name="Lucas S."/>
            <person name="Chen F."/>
            <person name="Nolan M."/>
            <person name="Bruce D."/>
            <person name="Goodwin L."/>
            <person name="Pitluck S."/>
            <person name="Mavromatis K."/>
            <person name="Ivanova N."/>
            <person name="Ovchinnikova G."/>
            <person name="Pati A."/>
            <person name="Chen A."/>
            <person name="Palaniappan K."/>
            <person name="Land M."/>
            <person name="Hauser L."/>
            <person name="Chang Y.-J."/>
            <person name="Jeffries C.D."/>
            <person name="Chain P."/>
            <person name="Meincke L."/>
            <person name="Sims D."/>
            <person name="Brettin T."/>
            <person name="Detter J.C."/>
            <person name="Rohde M."/>
            <person name="Goeker M."/>
            <person name="Bristow J."/>
            <person name="Eisen J.A."/>
            <person name="Markowitz V."/>
            <person name="Kyrpides N.C."/>
            <person name="Klenk H.-P."/>
            <person name="Hugenholtz P."/>
        </authorList>
    </citation>
    <scope>NUCLEOTIDE SEQUENCE [LARGE SCALE GENOMIC DNA]</scope>
    <source>
        <strain evidence="10">DSM 14684 / CIP 108061 / JCM 11494 / NBRC 100937 / ID131577</strain>
    </source>
</reference>
<evidence type="ECO:0000256" key="6">
    <source>
        <dbReference type="ARBA" id="ARBA00022989"/>
    </source>
</evidence>
<evidence type="ECO:0000313" key="10">
    <source>
        <dbReference type="Proteomes" id="UP000008229"/>
    </source>
</evidence>
<evidence type="ECO:0000256" key="5">
    <source>
        <dbReference type="ARBA" id="ARBA00022692"/>
    </source>
</evidence>
<organism evidence="9 10">
    <name type="scientific">Conexibacter woesei (strain DSM 14684 / CCUG 47730 / CIP 108061 / JCM 11494 / NBRC 100937 / ID131577)</name>
    <dbReference type="NCBI Taxonomy" id="469383"/>
    <lineage>
        <taxon>Bacteria</taxon>
        <taxon>Bacillati</taxon>
        <taxon>Actinomycetota</taxon>
        <taxon>Thermoleophilia</taxon>
        <taxon>Solirubrobacterales</taxon>
        <taxon>Conexibacteraceae</taxon>
        <taxon>Conexibacter</taxon>
    </lineage>
</organism>
<dbReference type="STRING" id="469383.Cwoe_5488"/>
<feature type="transmembrane region" description="Helical" evidence="8">
    <location>
        <begin position="203"/>
        <end position="224"/>
    </location>
</feature>
<dbReference type="KEGG" id="cwo:Cwoe_5488"/>
<comment type="subcellular location">
    <subcellularLocation>
        <location evidence="1">Cell membrane</location>
        <topology evidence="1">Multi-pass membrane protein</topology>
    </subcellularLocation>
</comment>
<feature type="transmembrane region" description="Helical" evidence="8">
    <location>
        <begin position="66"/>
        <end position="83"/>
    </location>
</feature>
<keyword evidence="2" id="KW-1003">Cell membrane</keyword>
<protein>
    <recommendedName>
        <fullName evidence="11">Glycosyltransferase RgtA/B/C/D-like domain-containing protein</fullName>
    </recommendedName>
</protein>
<feature type="transmembrane region" description="Helical" evidence="8">
    <location>
        <begin position="455"/>
        <end position="477"/>
    </location>
</feature>
<dbReference type="HOGENOM" id="CLU_592930_0_0_11"/>
<feature type="transmembrane region" description="Helical" evidence="8">
    <location>
        <begin position="258"/>
        <end position="276"/>
    </location>
</feature>
<proteinExistence type="predicted"/>
<dbReference type="InterPro" id="IPR050297">
    <property type="entry name" value="LipidA_mod_glycosyltrf_83"/>
</dbReference>
<keyword evidence="7 8" id="KW-0472">Membrane</keyword>
<evidence type="ECO:0000256" key="2">
    <source>
        <dbReference type="ARBA" id="ARBA00022475"/>
    </source>
</evidence>
<sequence length="541" mass="57945" precursor="true">MLADATAGASAREAAALCPAATPATLTHRMAASRDPRATRPLQLAEPLRLALSRIARRARAVPQPLVLVLTAATLLAVAWALVLPPFQGPDESEHFAYVQHLAETGSAPSSTTFSGAGSHSSEETFALDRLGLRAMMAVPEALPLWNDADQERWRAFERQVTPSQRGDGDGANPIAKNPPLYYAYEAVAYRVSPGDSLYDRLLATRLASALLFVLTVAFAWLAAAELSARVWVRTLTAGIVALQPQLTSMAGIVNADMMLVAVWSAFTALAVRTLVRGPSARRVLGLSVLAAASSLTHGRGLALLPALAIVLALAFWHHRPPLRSTLRWSGAGALVLVLGLAVFRFFTSASGGGSLYGNQTDYINQGGFSPPELLSLVWQFYLPKLPFMQPAIGPDYGFHQMYVETFFGAFGWLEVRFPERVYDALQVAVLLGLVALVVAAYLRRADLRPVRHVAFGLLGICVSLIALLHLVSYLALLGAPDPLIVGRYMLPLVVPFALAIAFVASSLPRRAGAVFGALVLAVGIVLQLSGLLLSVERFYA</sequence>
<evidence type="ECO:0000256" key="4">
    <source>
        <dbReference type="ARBA" id="ARBA00022679"/>
    </source>
</evidence>
<dbReference type="eggNOG" id="COG1807">
    <property type="taxonomic scope" value="Bacteria"/>
</dbReference>
<feature type="transmembrane region" description="Helical" evidence="8">
    <location>
        <begin position="296"/>
        <end position="317"/>
    </location>
</feature>
<keyword evidence="6 8" id="KW-1133">Transmembrane helix</keyword>
<name>D3EZQ5_CONWI</name>
<evidence type="ECO:0000256" key="8">
    <source>
        <dbReference type="SAM" id="Phobius"/>
    </source>
</evidence>
<reference evidence="10" key="2">
    <citation type="submission" date="2010-01" db="EMBL/GenBank/DDBJ databases">
        <title>The complete genome of Conexibacter woesei DSM 14684.</title>
        <authorList>
            <consortium name="US DOE Joint Genome Institute (JGI-PGF)"/>
            <person name="Lucas S."/>
            <person name="Copeland A."/>
            <person name="Lapidus A."/>
            <person name="Glavina del Rio T."/>
            <person name="Dalin E."/>
            <person name="Tice H."/>
            <person name="Bruce D."/>
            <person name="Goodwin L."/>
            <person name="Pitluck S."/>
            <person name="Kyrpides N."/>
            <person name="Mavromatis K."/>
            <person name="Ivanova N."/>
            <person name="Mikhailova N."/>
            <person name="Chertkov O."/>
            <person name="Brettin T."/>
            <person name="Detter J.C."/>
            <person name="Han C."/>
            <person name="Larimer F."/>
            <person name="Land M."/>
            <person name="Hauser L."/>
            <person name="Markowitz V."/>
            <person name="Cheng J.-F."/>
            <person name="Hugenholtz P."/>
            <person name="Woyke T."/>
            <person name="Wu D."/>
            <person name="Pukall R."/>
            <person name="Steenblock K."/>
            <person name="Schneider S."/>
            <person name="Klenk H.-P."/>
            <person name="Eisen J.A."/>
        </authorList>
    </citation>
    <scope>NUCLEOTIDE SEQUENCE [LARGE SCALE GENOMIC DNA]</scope>
    <source>
        <strain evidence="10">DSM 14684 / CIP 108061 / JCM 11494 / NBRC 100937 / ID131577</strain>
    </source>
</reference>
<dbReference type="Proteomes" id="UP000008229">
    <property type="component" value="Chromosome"/>
</dbReference>
<keyword evidence="10" id="KW-1185">Reference proteome</keyword>
<keyword evidence="3" id="KW-0328">Glycosyltransferase</keyword>
<gene>
    <name evidence="9" type="ordered locus">Cwoe_5488</name>
</gene>
<keyword evidence="4" id="KW-0808">Transferase</keyword>
<dbReference type="GO" id="GO:0016763">
    <property type="term" value="F:pentosyltransferase activity"/>
    <property type="evidence" value="ECO:0007669"/>
    <property type="project" value="TreeGrafter"/>
</dbReference>
<dbReference type="GO" id="GO:0009103">
    <property type="term" value="P:lipopolysaccharide biosynthetic process"/>
    <property type="evidence" value="ECO:0007669"/>
    <property type="project" value="UniProtKB-ARBA"/>
</dbReference>
<evidence type="ECO:0000256" key="1">
    <source>
        <dbReference type="ARBA" id="ARBA00004651"/>
    </source>
</evidence>
<dbReference type="PANTHER" id="PTHR33908:SF11">
    <property type="entry name" value="MEMBRANE PROTEIN"/>
    <property type="match status" value="1"/>
</dbReference>
<dbReference type="GO" id="GO:0005886">
    <property type="term" value="C:plasma membrane"/>
    <property type="evidence" value="ECO:0007669"/>
    <property type="project" value="UniProtKB-SubCell"/>
</dbReference>
<evidence type="ECO:0008006" key="11">
    <source>
        <dbReference type="Google" id="ProtNLM"/>
    </source>
</evidence>
<keyword evidence="5 8" id="KW-0812">Transmembrane</keyword>
<dbReference type="Pfam" id="PF09913">
    <property type="entry name" value="DUF2142"/>
    <property type="match status" value="1"/>
</dbReference>
<evidence type="ECO:0000256" key="7">
    <source>
        <dbReference type="ARBA" id="ARBA00023136"/>
    </source>
</evidence>